<reference evidence="3" key="1">
    <citation type="submission" date="2023-07" db="EMBL/GenBank/DDBJ databases">
        <title>Zobellia barbeyronii sp. nov., a new marine flavobacterium, isolated from green and red algae.</title>
        <authorList>
            <person name="Nedashkovskaya O.I."/>
            <person name="Otstavnykh N."/>
            <person name="Zhukova N."/>
            <person name="Guzev K."/>
            <person name="Chausova V."/>
            <person name="Tekutyeva L."/>
            <person name="Mikhailov V."/>
            <person name="Isaeva M."/>
        </authorList>
    </citation>
    <scope>NUCLEOTIDE SEQUENCE [LARGE SCALE GENOMIC DNA]</scope>
    <source>
        <strain evidence="3">KMM 6746</strain>
    </source>
</reference>
<feature type="signal peptide" evidence="1">
    <location>
        <begin position="1"/>
        <end position="24"/>
    </location>
</feature>
<evidence type="ECO:0000313" key="3">
    <source>
        <dbReference type="Proteomes" id="UP000740413"/>
    </source>
</evidence>
<accession>A0ABS5WCZ3</accession>
<evidence type="ECO:0008006" key="4">
    <source>
        <dbReference type="Google" id="ProtNLM"/>
    </source>
</evidence>
<gene>
    <name evidence="2" type="ORF">HW347_08380</name>
</gene>
<feature type="chain" id="PRO_5045600056" description="Lipoprotein" evidence="1">
    <location>
        <begin position="25"/>
        <end position="156"/>
    </location>
</feature>
<keyword evidence="1" id="KW-0732">Signal</keyword>
<comment type="caution">
    <text evidence="2">The sequence shown here is derived from an EMBL/GenBank/DDBJ whole genome shotgun (WGS) entry which is preliminary data.</text>
</comment>
<dbReference type="Gene3D" id="3.10.450.360">
    <property type="match status" value="1"/>
</dbReference>
<dbReference type="Proteomes" id="UP000740413">
    <property type="component" value="Unassembled WGS sequence"/>
</dbReference>
<organism evidence="2 3">
    <name type="scientific">Zobellia barbeyronii</name>
    <dbReference type="NCBI Taxonomy" id="2748009"/>
    <lineage>
        <taxon>Bacteria</taxon>
        <taxon>Pseudomonadati</taxon>
        <taxon>Bacteroidota</taxon>
        <taxon>Flavobacteriia</taxon>
        <taxon>Flavobacteriales</taxon>
        <taxon>Flavobacteriaceae</taxon>
        <taxon>Zobellia</taxon>
    </lineage>
</organism>
<sequence>MKTKIAFLLLVATFILISCSPSVPKVIEEAFLRRFVGAKDIMWQRNSEQKWIAIFYSKKFDYMTAYYSKEGKLEALETEIYEEEIPDDLVDNVYLKYPNSLVFSVFRRNTKVNTDYIFEIVNNGQLFGLYYSGNGTTNIIPADNIRFTSRIIIEND</sequence>
<dbReference type="SUPFAM" id="SSF160574">
    <property type="entry name" value="BT0923-like"/>
    <property type="match status" value="1"/>
</dbReference>
<dbReference type="RefSeq" id="WP_214611421.1">
    <property type="nucleotide sequence ID" value="NZ_JACATN010000002.1"/>
</dbReference>
<evidence type="ECO:0000313" key="2">
    <source>
        <dbReference type="EMBL" id="MBT2161281.1"/>
    </source>
</evidence>
<dbReference type="PROSITE" id="PS51257">
    <property type="entry name" value="PROKAR_LIPOPROTEIN"/>
    <property type="match status" value="1"/>
</dbReference>
<name>A0ABS5WCZ3_9FLAO</name>
<protein>
    <recommendedName>
        <fullName evidence="4">Lipoprotein</fullName>
    </recommendedName>
</protein>
<dbReference type="EMBL" id="JACATN010000002">
    <property type="protein sequence ID" value="MBT2161281.1"/>
    <property type="molecule type" value="Genomic_DNA"/>
</dbReference>
<keyword evidence="3" id="KW-1185">Reference proteome</keyword>
<evidence type="ECO:0000256" key="1">
    <source>
        <dbReference type="SAM" id="SignalP"/>
    </source>
</evidence>
<proteinExistence type="predicted"/>